<protein>
    <submittedName>
        <fullName evidence="3">DUF2182 domain-containing protein</fullName>
    </submittedName>
    <submittedName>
        <fullName evidence="2">Predicted metal-binding integral membrane protein</fullName>
    </submittedName>
</protein>
<feature type="transmembrane region" description="Helical" evidence="1">
    <location>
        <begin position="96"/>
        <end position="120"/>
    </location>
</feature>
<feature type="transmembrane region" description="Helical" evidence="1">
    <location>
        <begin position="60"/>
        <end position="76"/>
    </location>
</feature>
<dbReference type="EMBL" id="FPIZ01000015">
    <property type="protein sequence ID" value="SFW76401.1"/>
    <property type="molecule type" value="Genomic_DNA"/>
</dbReference>
<dbReference type="Proteomes" id="UP000183788">
    <property type="component" value="Unassembled WGS sequence"/>
</dbReference>
<accession>A0A1K1RWD0</accession>
<reference evidence="3 5" key="2">
    <citation type="submission" date="2023-11" db="EMBL/GenBank/DDBJ databases">
        <title>MicrobeMod: A computational toolkit for identifying prokaryotic methylation and restriction-modification with nanopore sequencing.</title>
        <authorList>
            <person name="Crits-Christoph A."/>
            <person name="Kang S.C."/>
            <person name="Lee H."/>
            <person name="Ostrov N."/>
        </authorList>
    </citation>
    <scope>NUCLEOTIDE SEQUENCE [LARGE SCALE GENOMIC DNA]</scope>
    <source>
        <strain evidence="3 5">ATCC 23090</strain>
    </source>
</reference>
<dbReference type="OrthoDB" id="980055at2"/>
<reference evidence="2 4" key="1">
    <citation type="submission" date="2016-11" db="EMBL/GenBank/DDBJ databases">
        <authorList>
            <person name="Jaros S."/>
            <person name="Januszkiewicz K."/>
            <person name="Wedrychowicz H."/>
        </authorList>
    </citation>
    <scope>NUCLEOTIDE SEQUENCE [LARGE SCALE GENOMIC DNA]</scope>
    <source>
        <strain evidence="2 4">DSM 784</strain>
    </source>
</reference>
<gene>
    <name evidence="2" type="ORF">SAMN05661012_04347</name>
    <name evidence="3" type="ORF">SR876_02640</name>
</gene>
<evidence type="ECO:0000313" key="2">
    <source>
        <dbReference type="EMBL" id="SFW76401.1"/>
    </source>
</evidence>
<dbReference type="InterPro" id="IPR018688">
    <property type="entry name" value="PpoB2-like"/>
</dbReference>
<keyword evidence="5" id="KW-1185">Reference proteome</keyword>
<dbReference type="RefSeq" id="WP_072363335.1">
    <property type="nucleotide sequence ID" value="NZ_CBHWAX010000178.1"/>
</dbReference>
<evidence type="ECO:0000313" key="4">
    <source>
        <dbReference type="Proteomes" id="UP000183788"/>
    </source>
</evidence>
<evidence type="ECO:0000256" key="1">
    <source>
        <dbReference type="SAM" id="Phobius"/>
    </source>
</evidence>
<dbReference type="Pfam" id="PF09948">
    <property type="entry name" value="PpoB2"/>
    <property type="match status" value="1"/>
</dbReference>
<feature type="transmembrane region" description="Helical" evidence="1">
    <location>
        <begin position="12"/>
        <end position="28"/>
    </location>
</feature>
<feature type="transmembrane region" description="Helical" evidence="1">
    <location>
        <begin position="132"/>
        <end position="150"/>
    </location>
</feature>
<keyword evidence="1" id="KW-0812">Transmembrane</keyword>
<dbReference type="STRING" id="1004.SAMN05661012_04347"/>
<organism evidence="2 4">
    <name type="scientific">Chitinophaga sancti</name>
    <dbReference type="NCBI Taxonomy" id="1004"/>
    <lineage>
        <taxon>Bacteria</taxon>
        <taxon>Pseudomonadati</taxon>
        <taxon>Bacteroidota</taxon>
        <taxon>Chitinophagia</taxon>
        <taxon>Chitinophagales</taxon>
        <taxon>Chitinophagaceae</taxon>
        <taxon>Chitinophaga</taxon>
    </lineage>
</organism>
<sequence>MKLSRRTRIQINLLIVFISIFVWVLLIMNPGHIMTIEHCHVSDSGPSGTSLKMLLDMNPFSSQLVGWGLMVIAMMLPKLITPIQHIYKFSFRRRRFLSALLFVLGYTTVWMMAGIVMIIARLGLQLLMPNSYYSAIGLGIIAIIWQFSPIKQQYLNRGHDHKILAAYGWQGYQDALLFGVMHGVYCVGSGWAIMLFPMLLPHGHNLAMIIVTFIMLSEHLEHPQVPRWRISFPGKLARIIIAQTQLRLKQQYI</sequence>
<keyword evidence="1" id="KW-1133">Transmembrane helix</keyword>
<feature type="transmembrane region" description="Helical" evidence="1">
    <location>
        <begin position="171"/>
        <end position="196"/>
    </location>
</feature>
<dbReference type="AlphaFoldDB" id="A0A1K1RWD0"/>
<keyword evidence="1" id="KW-0472">Membrane</keyword>
<dbReference type="EMBL" id="CP140154">
    <property type="protein sequence ID" value="WQG90380.1"/>
    <property type="molecule type" value="Genomic_DNA"/>
</dbReference>
<evidence type="ECO:0000313" key="3">
    <source>
        <dbReference type="EMBL" id="WQG90380.1"/>
    </source>
</evidence>
<proteinExistence type="predicted"/>
<name>A0A1K1RWD0_9BACT</name>
<dbReference type="Proteomes" id="UP001326715">
    <property type="component" value="Chromosome"/>
</dbReference>
<evidence type="ECO:0000313" key="5">
    <source>
        <dbReference type="Proteomes" id="UP001326715"/>
    </source>
</evidence>